<dbReference type="Pfam" id="PF21167">
    <property type="entry name" value="DUF6851"/>
    <property type="match status" value="1"/>
</dbReference>
<proteinExistence type="predicted"/>
<sequence length="508" mass="56267">MRDQRRLRWSRLRRWTAACSATLLLGSFANVASADPAPDRPASHPAAKTPSFDFDHGNAALEVVYPGLQAQERSVISKDGSDITLIVDYGMLLETSWFDSIAPYHRTAVGIHANLGRRPVAERTNRNKNTAILYTSYRIFNARIPQAAAAWRDMMTSVGLDPDDHQENTRTAAGIGNLAARRVLEARWHDGMNRYGDEGGRQQAPYADYTGYEPVNTAYELRDPSHWQPAIVPHDDGTFEIQKFITPQMRLTTPFTYKDPAQFHIPPPVNSNHHNRHGYKRQADEVLAASAGLNDYRKMAAEFFGDKFMALAEAPGNAVIQDAHLDVEGFVQFIATIEIALFDSTVAVWQQKANYDSVRPFSAIRYLYGDTPVTAWGGPGKGTVHDITGNQWRSYLPVTNHPEYPSGSTAACYAYAQAARLFLGSDKVHIAIPRKAGSSVIEPGVTPAKDLTLTYDSWTDFATTCGKTRVWAGVHFPSAVEASAGLGPQFGQRSYEFVQRHIHPDSAK</sequence>
<organism evidence="4">
    <name type="scientific">Streptomyces sp. NBC_00060</name>
    <dbReference type="NCBI Taxonomy" id="2975636"/>
    <lineage>
        <taxon>Bacteria</taxon>
        <taxon>Bacillati</taxon>
        <taxon>Actinomycetota</taxon>
        <taxon>Actinomycetes</taxon>
        <taxon>Kitasatosporales</taxon>
        <taxon>Streptomycetaceae</taxon>
        <taxon>Streptomyces</taxon>
    </lineage>
</organism>
<dbReference type="PANTHER" id="PTHR34599:SF2">
    <property type="entry name" value="TRAF-TYPE DOMAIN-CONTAINING PROTEIN"/>
    <property type="match status" value="1"/>
</dbReference>
<protein>
    <recommendedName>
        <fullName evidence="5">Vanadium-dependent haloperoxidase</fullName>
    </recommendedName>
</protein>
<dbReference type="Pfam" id="PF22778">
    <property type="entry name" value="VCPO_2nd"/>
    <property type="match status" value="1"/>
</dbReference>
<dbReference type="EMBL" id="CP108253">
    <property type="protein sequence ID" value="WTU38811.1"/>
    <property type="molecule type" value="Genomic_DNA"/>
</dbReference>
<evidence type="ECO:0000313" key="4">
    <source>
        <dbReference type="EMBL" id="WTU38811.1"/>
    </source>
</evidence>
<dbReference type="GO" id="GO:0004601">
    <property type="term" value="F:peroxidase activity"/>
    <property type="evidence" value="ECO:0007669"/>
    <property type="project" value="InterPro"/>
</dbReference>
<accession>A0AAU2GT05</accession>
<evidence type="ECO:0008006" key="5">
    <source>
        <dbReference type="Google" id="ProtNLM"/>
    </source>
</evidence>
<dbReference type="InterPro" id="IPR016119">
    <property type="entry name" value="Br/Cl_peroxidase_C"/>
</dbReference>
<dbReference type="Gene3D" id="1.10.606.10">
    <property type="entry name" value="Vanadium-containing Chloroperoxidase, domain 2"/>
    <property type="match status" value="1"/>
</dbReference>
<dbReference type="InterPro" id="IPR052559">
    <property type="entry name" value="V-haloperoxidase"/>
</dbReference>
<dbReference type="AlphaFoldDB" id="A0AAU2GT05"/>
<dbReference type="PANTHER" id="PTHR34599">
    <property type="entry name" value="PEROXIDASE-RELATED"/>
    <property type="match status" value="1"/>
</dbReference>
<feature type="domain" description="DUF6851" evidence="2">
    <location>
        <begin position="92"/>
        <end position="229"/>
    </location>
</feature>
<evidence type="ECO:0000259" key="2">
    <source>
        <dbReference type="Pfam" id="PF21167"/>
    </source>
</evidence>
<reference evidence="4" key="1">
    <citation type="submission" date="2022-10" db="EMBL/GenBank/DDBJ databases">
        <title>The complete genomes of actinobacterial strains from the NBC collection.</title>
        <authorList>
            <person name="Joergensen T.S."/>
            <person name="Alvarez Arevalo M."/>
            <person name="Sterndorff E.B."/>
            <person name="Faurdal D."/>
            <person name="Vuksanovic O."/>
            <person name="Mourched A.-S."/>
            <person name="Charusanti P."/>
            <person name="Shaw S."/>
            <person name="Blin K."/>
            <person name="Weber T."/>
        </authorList>
    </citation>
    <scope>NUCLEOTIDE SEQUENCE</scope>
    <source>
        <strain evidence="4">NBC_00060</strain>
    </source>
</reference>
<dbReference type="InterPro" id="IPR036938">
    <property type="entry name" value="PAP2/HPO_sf"/>
</dbReference>
<dbReference type="InterPro" id="IPR055161">
    <property type="entry name" value="NapH1-like_2nd"/>
</dbReference>
<dbReference type="SUPFAM" id="SSF48317">
    <property type="entry name" value="Acid phosphatase/Vanadium-dependent haloperoxidase"/>
    <property type="match status" value="1"/>
</dbReference>
<feature type="domain" description="Vanadium-dependent haloperoxidase NapH1-like second helical-bundle" evidence="3">
    <location>
        <begin position="337"/>
        <end position="505"/>
    </location>
</feature>
<evidence type="ECO:0000259" key="3">
    <source>
        <dbReference type="Pfam" id="PF22778"/>
    </source>
</evidence>
<evidence type="ECO:0000256" key="1">
    <source>
        <dbReference type="SAM" id="SignalP"/>
    </source>
</evidence>
<keyword evidence="1" id="KW-0732">Signal</keyword>
<name>A0AAU2GT05_9ACTN</name>
<gene>
    <name evidence="4" type="ORF">OHV25_04115</name>
</gene>
<feature type="signal peptide" evidence="1">
    <location>
        <begin position="1"/>
        <end position="34"/>
    </location>
</feature>
<dbReference type="InterPro" id="IPR049283">
    <property type="entry name" value="DUF6851"/>
</dbReference>
<feature type="chain" id="PRO_5043715420" description="Vanadium-dependent haloperoxidase" evidence="1">
    <location>
        <begin position="35"/>
        <end position="508"/>
    </location>
</feature>